<feature type="coiled-coil region" evidence="3">
    <location>
        <begin position="547"/>
        <end position="581"/>
    </location>
</feature>
<dbReference type="Pfam" id="PF20437">
    <property type="entry name" value="LonC_helical"/>
    <property type="match status" value="1"/>
</dbReference>
<dbReference type="GO" id="GO:0004176">
    <property type="term" value="F:ATP-dependent peptidase activity"/>
    <property type="evidence" value="ECO:0007669"/>
    <property type="project" value="UniProtKB-UniRule"/>
</dbReference>
<dbReference type="Pfam" id="PF13654">
    <property type="entry name" value="AAA_32"/>
    <property type="match status" value="1"/>
</dbReference>
<evidence type="ECO:0000256" key="2">
    <source>
        <dbReference type="PROSITE-ProRule" id="PRU01122"/>
    </source>
</evidence>
<dbReference type="InterPro" id="IPR046843">
    <property type="entry name" value="LonB_AAA-LID"/>
</dbReference>
<organism evidence="5 6">
    <name type="scientific">Candidatus Portnoybacteria bacterium CG11_big_fil_rev_8_21_14_0_20_44_10</name>
    <dbReference type="NCBI Taxonomy" id="1974818"/>
    <lineage>
        <taxon>Bacteria</taxon>
        <taxon>Candidatus Portnoyibacteriota</taxon>
    </lineage>
</organism>
<dbReference type="InterPro" id="IPR027065">
    <property type="entry name" value="Lon_Prtase"/>
</dbReference>
<evidence type="ECO:0000313" key="5">
    <source>
        <dbReference type="EMBL" id="PIQ74303.1"/>
    </source>
</evidence>
<dbReference type="PRINTS" id="PR00830">
    <property type="entry name" value="ENDOLAPTASE"/>
</dbReference>
<dbReference type="PANTHER" id="PTHR10046">
    <property type="entry name" value="ATP DEPENDENT LON PROTEASE FAMILY MEMBER"/>
    <property type="match status" value="1"/>
</dbReference>
<proteinExistence type="inferred from homology"/>
<evidence type="ECO:0000256" key="3">
    <source>
        <dbReference type="SAM" id="Coils"/>
    </source>
</evidence>
<dbReference type="InterPro" id="IPR014721">
    <property type="entry name" value="Ribsml_uS5_D2-typ_fold_subgr"/>
</dbReference>
<dbReference type="EC" id="3.4.21.53" evidence="2"/>
<reference evidence="5 6" key="1">
    <citation type="submission" date="2017-09" db="EMBL/GenBank/DDBJ databases">
        <title>Depth-based differentiation of microbial function through sediment-hosted aquifers and enrichment of novel symbionts in the deep terrestrial subsurface.</title>
        <authorList>
            <person name="Probst A.J."/>
            <person name="Ladd B."/>
            <person name="Jarett J.K."/>
            <person name="Geller-Mcgrath D.E."/>
            <person name="Sieber C.M."/>
            <person name="Emerson J.B."/>
            <person name="Anantharaman K."/>
            <person name="Thomas B.C."/>
            <person name="Malmstrom R."/>
            <person name="Stieglmeier M."/>
            <person name="Klingl A."/>
            <person name="Woyke T."/>
            <person name="Ryan C.M."/>
            <person name="Banfield J.F."/>
        </authorList>
    </citation>
    <scope>NUCLEOTIDE SEQUENCE [LARGE SCALE GENOMIC DNA]</scope>
    <source>
        <strain evidence="5">CG11_big_fil_rev_8_21_14_0_20_44_10</strain>
    </source>
</reference>
<comment type="similarity">
    <text evidence="2">Belongs to the peptidase S16 family.</text>
</comment>
<keyword evidence="1 2" id="KW-0645">Protease</keyword>
<dbReference type="Proteomes" id="UP000231550">
    <property type="component" value="Unassembled WGS sequence"/>
</dbReference>
<accession>A0A2H0KQ81</accession>
<dbReference type="EMBL" id="PCVN01000074">
    <property type="protein sequence ID" value="PIQ74303.1"/>
    <property type="molecule type" value="Genomic_DNA"/>
</dbReference>
<dbReference type="InterPro" id="IPR046844">
    <property type="entry name" value="Lon-like_helical"/>
</dbReference>
<dbReference type="Pfam" id="PF20436">
    <property type="entry name" value="LonB_AAA-LID"/>
    <property type="match status" value="1"/>
</dbReference>
<dbReference type="GO" id="GO:0004252">
    <property type="term" value="F:serine-type endopeptidase activity"/>
    <property type="evidence" value="ECO:0007669"/>
    <property type="project" value="UniProtKB-UniRule"/>
</dbReference>
<dbReference type="AlphaFoldDB" id="A0A2H0KQ81"/>
<evidence type="ECO:0000256" key="1">
    <source>
        <dbReference type="ARBA" id="ARBA00022670"/>
    </source>
</evidence>
<dbReference type="Gene3D" id="1.10.8.60">
    <property type="match status" value="1"/>
</dbReference>
<dbReference type="PROSITE" id="PS51786">
    <property type="entry name" value="LON_PROTEOLYTIC"/>
    <property type="match status" value="1"/>
</dbReference>
<protein>
    <recommendedName>
        <fullName evidence="2">endopeptidase La</fullName>
        <ecNumber evidence="2">3.4.21.53</ecNumber>
    </recommendedName>
</protein>
<feature type="domain" description="Lon proteolytic" evidence="4">
    <location>
        <begin position="590"/>
        <end position="785"/>
    </location>
</feature>
<name>A0A2H0KQ81_9BACT</name>
<dbReference type="InterPro" id="IPR041699">
    <property type="entry name" value="AAA_32"/>
</dbReference>
<dbReference type="Gene3D" id="3.40.50.300">
    <property type="entry name" value="P-loop containing nucleotide triphosphate hydrolases"/>
    <property type="match status" value="2"/>
</dbReference>
<dbReference type="Pfam" id="PF05362">
    <property type="entry name" value="Lon_C"/>
    <property type="match status" value="1"/>
</dbReference>
<feature type="active site" evidence="2">
    <location>
        <position position="723"/>
    </location>
</feature>
<dbReference type="GO" id="GO:0006508">
    <property type="term" value="P:proteolysis"/>
    <property type="evidence" value="ECO:0007669"/>
    <property type="project" value="UniProtKB-KW"/>
</dbReference>
<comment type="caution">
    <text evidence="5">The sequence shown here is derived from an EMBL/GenBank/DDBJ whole genome shotgun (WGS) entry which is preliminary data.</text>
</comment>
<feature type="active site" evidence="2">
    <location>
        <position position="680"/>
    </location>
</feature>
<dbReference type="InterPro" id="IPR008269">
    <property type="entry name" value="Lon_proteolytic"/>
</dbReference>
<dbReference type="InterPro" id="IPR020568">
    <property type="entry name" value="Ribosomal_Su5_D2-typ_SF"/>
</dbReference>
<keyword evidence="2" id="KW-0720">Serine protease</keyword>
<dbReference type="GO" id="GO:0030163">
    <property type="term" value="P:protein catabolic process"/>
    <property type="evidence" value="ECO:0007669"/>
    <property type="project" value="InterPro"/>
</dbReference>
<dbReference type="SUPFAM" id="SSF54211">
    <property type="entry name" value="Ribosomal protein S5 domain 2-like"/>
    <property type="match status" value="1"/>
</dbReference>
<evidence type="ECO:0000259" key="4">
    <source>
        <dbReference type="PROSITE" id="PS51786"/>
    </source>
</evidence>
<dbReference type="Gene3D" id="3.30.230.10">
    <property type="match status" value="1"/>
</dbReference>
<dbReference type="InterPro" id="IPR027417">
    <property type="entry name" value="P-loop_NTPase"/>
</dbReference>
<evidence type="ECO:0000313" key="6">
    <source>
        <dbReference type="Proteomes" id="UP000231550"/>
    </source>
</evidence>
<keyword evidence="3" id="KW-0175">Coiled coil</keyword>
<sequence>MRKLSPAEVRRICKPEELPPFDEVVPTSCLGQERAAAAIDLALAMEDDLHNIFVVGAPETGKTNLVLNKLQEVTTNRRAPPDWIYVKDFDNGSLAKAISLPPGKAKSFKADMRAAILYLLNILNLEKKIMEAADRKHKKFIEPFQQRLTQFNLKWGSRKKKTPQAPWENGIWYKNPYNDNDWVGPDELERLDFLNDEKRAEIREKINWATSYYKITLASRLEKIDIQTNMTLNNENLIRKLKEKFLVKALKKLKDKYGPAEKILQFLNKVENDIRVHLGWFDLSLPSEMFKNGTCQGCMQAGVNDCPLHGSRGEFARYDIAIVQDNSSGAVPIVIVPTPEIKKPTYPSLFGEAVGEMMPGGGLRFTHTMISPGACHRANGGYLIVKVNELLPQPMALFIIQELVDTIKNKAIGIEDAPALLGMAYPMGKMPQKAESIPLNLRLILVGDEMQYHTLRQVEGILHLFRILKLKAQMEPDMPRTAETVRQLDEFIKFYCLRKKFLMPDLEARAELIDHASCCAQHQEKLTLRRQEIKLVLGEANFFAEQRNGVNIQRQDIEKALEEKRRQLDWVEERMQAHIKDKAIKIDTEGKENGQINALGVHSTGDHTFGLPYRITANVFLGKGDIVSIDREATLALEIHNKGLGILTGYFKETFGQNFPLAFGASLVFEQAYGKIDGDSASSPELYALLSKFAGAPIKQAIAVTGSVNQRGEVQLIGGVNHKIAGWFKTCKARGLTGEQSVLIPEANAKDLMLDKEIVEAVREGKFHIWTAGHISEGIELLTDLPFGGEDFEGDCIYKRVEKRLRQMAESVRNFMKPIEA</sequence>
<dbReference type="GO" id="GO:0005524">
    <property type="term" value="F:ATP binding"/>
    <property type="evidence" value="ECO:0007669"/>
    <property type="project" value="InterPro"/>
</dbReference>
<comment type="catalytic activity">
    <reaction evidence="2">
        <text>Hydrolysis of proteins in presence of ATP.</text>
        <dbReference type="EC" id="3.4.21.53"/>
    </reaction>
</comment>
<keyword evidence="2" id="KW-0378">Hydrolase</keyword>
<gene>
    <name evidence="5" type="ORF">COV85_02880</name>
</gene>